<proteinExistence type="predicted"/>
<dbReference type="Proteomes" id="UP000095281">
    <property type="component" value="Unplaced"/>
</dbReference>
<sequence>MSEIATSREYICKRWVSKFTNGVFTIKEGNKIYCEACMQIVPCSKITQLYKHIKSPKHERKLPAFLASKHKYPKRHVDNFNVDLESALNSAGIPLAKVDHPAFKGFLEKYCKRPIPNENALLKIYFKRMKI</sequence>
<evidence type="ECO:0000313" key="2">
    <source>
        <dbReference type="WBParaSite" id="MhA1_Contig141.frz3.gene1"/>
    </source>
</evidence>
<dbReference type="WBParaSite" id="MhA1_Contig141.frz3.gene1">
    <property type="protein sequence ID" value="MhA1_Contig141.frz3.gene1"/>
    <property type="gene ID" value="MhA1_Contig141.frz3.gene1"/>
</dbReference>
<protein>
    <submittedName>
        <fullName evidence="2">BED-type domain-containing protein</fullName>
    </submittedName>
</protein>
<accession>A0A1I8B5X8</accession>
<name>A0A1I8B5X8_MELHA</name>
<reference evidence="2" key="1">
    <citation type="submission" date="2016-11" db="UniProtKB">
        <authorList>
            <consortium name="WormBaseParasite"/>
        </authorList>
    </citation>
    <scope>IDENTIFICATION</scope>
</reference>
<keyword evidence="1" id="KW-1185">Reference proteome</keyword>
<organism evidence="1 2">
    <name type="scientific">Meloidogyne hapla</name>
    <name type="common">Root-knot nematode worm</name>
    <dbReference type="NCBI Taxonomy" id="6305"/>
    <lineage>
        <taxon>Eukaryota</taxon>
        <taxon>Metazoa</taxon>
        <taxon>Ecdysozoa</taxon>
        <taxon>Nematoda</taxon>
        <taxon>Chromadorea</taxon>
        <taxon>Rhabditida</taxon>
        <taxon>Tylenchina</taxon>
        <taxon>Tylenchomorpha</taxon>
        <taxon>Tylenchoidea</taxon>
        <taxon>Meloidogynidae</taxon>
        <taxon>Meloidogyninae</taxon>
        <taxon>Meloidogyne</taxon>
    </lineage>
</organism>
<evidence type="ECO:0000313" key="1">
    <source>
        <dbReference type="Proteomes" id="UP000095281"/>
    </source>
</evidence>
<dbReference type="AlphaFoldDB" id="A0A1I8B5X8"/>